<proteinExistence type="predicted"/>
<name>A0ABT2TBY2_9FIRM</name>
<dbReference type="PANTHER" id="PTHR22916:SF51">
    <property type="entry name" value="GLYCOSYLTRANSFERASE EPSH-RELATED"/>
    <property type="match status" value="1"/>
</dbReference>
<dbReference type="EMBL" id="JAOQJX010000012">
    <property type="protein sequence ID" value="MCU6747790.1"/>
    <property type="molecule type" value="Genomic_DNA"/>
</dbReference>
<protein>
    <submittedName>
        <fullName evidence="4">Glycosyltransferase family 2 protein</fullName>
    </submittedName>
</protein>
<dbReference type="SUPFAM" id="SSF53448">
    <property type="entry name" value="Nucleotide-diphospho-sugar transferases"/>
    <property type="match status" value="1"/>
</dbReference>
<keyword evidence="1" id="KW-0328">Glycosyltransferase</keyword>
<feature type="domain" description="Glycosyltransferase 2-like" evidence="3">
    <location>
        <begin position="5"/>
        <end position="128"/>
    </location>
</feature>
<dbReference type="PANTHER" id="PTHR22916">
    <property type="entry name" value="GLYCOSYLTRANSFERASE"/>
    <property type="match status" value="1"/>
</dbReference>
<evidence type="ECO:0000313" key="4">
    <source>
        <dbReference type="EMBL" id="MCU6747790.1"/>
    </source>
</evidence>
<dbReference type="RefSeq" id="WP_059069053.1">
    <property type="nucleotide sequence ID" value="NZ_JAOQJX010000012.1"/>
</dbReference>
<evidence type="ECO:0000256" key="1">
    <source>
        <dbReference type="ARBA" id="ARBA00022676"/>
    </source>
</evidence>
<gene>
    <name evidence="4" type="ORF">OCV51_09015</name>
</gene>
<comment type="caution">
    <text evidence="4">The sequence shown here is derived from an EMBL/GenBank/DDBJ whole genome shotgun (WGS) entry which is preliminary data.</text>
</comment>
<evidence type="ECO:0000313" key="5">
    <source>
        <dbReference type="Proteomes" id="UP001652394"/>
    </source>
</evidence>
<dbReference type="InterPro" id="IPR001173">
    <property type="entry name" value="Glyco_trans_2-like"/>
</dbReference>
<evidence type="ECO:0000256" key="2">
    <source>
        <dbReference type="ARBA" id="ARBA00022679"/>
    </source>
</evidence>
<accession>A0ABT2TBY2</accession>
<dbReference type="Proteomes" id="UP001652394">
    <property type="component" value="Unassembled WGS sequence"/>
</dbReference>
<organism evidence="4 5">
    <name type="scientific">Faecalicatena acetigenes</name>
    <dbReference type="NCBI Taxonomy" id="2981790"/>
    <lineage>
        <taxon>Bacteria</taxon>
        <taxon>Bacillati</taxon>
        <taxon>Bacillota</taxon>
        <taxon>Clostridia</taxon>
        <taxon>Lachnospirales</taxon>
        <taxon>Lachnospiraceae</taxon>
        <taxon>Faecalicatena</taxon>
    </lineage>
</organism>
<keyword evidence="5" id="KW-1185">Reference proteome</keyword>
<dbReference type="Pfam" id="PF00535">
    <property type="entry name" value="Glycos_transf_2"/>
    <property type="match status" value="1"/>
</dbReference>
<sequence>MAEISVIVPVYKVEPYLHKCVDSILEQSFSDIQVILVDDGSPDSCGDICEEYAQKDTRVQVVHKENGGLSDARNAGIAYTEGNYVIFLDSDDYIERDMLEYLYTNIKTADADMATCGIYEVYKDRIEAQEETPGFVCTGEEAFRCILQGHTIRGEIWNKLIKKECMEDLRFPKGRLYEDIYYTVDLMQRIKKVAVGTKPKYYYLHREDSITGRAYRPQLFDIIDGYTKNYQVVKKAFPSLEREAQCLWIWSRFIVLDKMLLEEEYKKLDGYKELKRFIKRHLFVIMKNPYFQKKRKLSAWILFLNIGVYRRLVFISEEKKK</sequence>
<evidence type="ECO:0000259" key="3">
    <source>
        <dbReference type="Pfam" id="PF00535"/>
    </source>
</evidence>
<dbReference type="InterPro" id="IPR029044">
    <property type="entry name" value="Nucleotide-diphossugar_trans"/>
</dbReference>
<reference evidence="4 5" key="1">
    <citation type="journal article" date="2021" name="ISME Commun">
        <title>Automated analysis of genomic sequences facilitates high-throughput and comprehensive description of bacteria.</title>
        <authorList>
            <person name="Hitch T.C.A."/>
        </authorList>
    </citation>
    <scope>NUCLEOTIDE SEQUENCE [LARGE SCALE GENOMIC DNA]</scope>
    <source>
        <strain evidence="4 5">H2_18</strain>
    </source>
</reference>
<dbReference type="CDD" id="cd00761">
    <property type="entry name" value="Glyco_tranf_GTA_type"/>
    <property type="match status" value="1"/>
</dbReference>
<dbReference type="Gene3D" id="3.90.550.10">
    <property type="entry name" value="Spore Coat Polysaccharide Biosynthesis Protein SpsA, Chain A"/>
    <property type="match status" value="1"/>
</dbReference>
<keyword evidence="2" id="KW-0808">Transferase</keyword>